<sequence length="68" mass="7720">MSVPISLFLLHLDSKSSLRVYFLHSVTIIGPCYRQCCELQDSKNGFSTVFNIVIVIFFCIVRGSTLVY</sequence>
<organism evidence="2">
    <name type="scientific">Anguilla anguilla</name>
    <name type="common">European freshwater eel</name>
    <name type="synonym">Muraena anguilla</name>
    <dbReference type="NCBI Taxonomy" id="7936"/>
    <lineage>
        <taxon>Eukaryota</taxon>
        <taxon>Metazoa</taxon>
        <taxon>Chordata</taxon>
        <taxon>Craniata</taxon>
        <taxon>Vertebrata</taxon>
        <taxon>Euteleostomi</taxon>
        <taxon>Actinopterygii</taxon>
        <taxon>Neopterygii</taxon>
        <taxon>Teleostei</taxon>
        <taxon>Anguilliformes</taxon>
        <taxon>Anguillidae</taxon>
        <taxon>Anguilla</taxon>
    </lineage>
</organism>
<evidence type="ECO:0000313" key="2">
    <source>
        <dbReference type="EMBL" id="JAI00675.1"/>
    </source>
</evidence>
<name>A0A0E9XDD7_ANGAN</name>
<protein>
    <submittedName>
        <fullName evidence="2">Uncharacterized protein</fullName>
    </submittedName>
</protein>
<reference evidence="2" key="1">
    <citation type="submission" date="2014-11" db="EMBL/GenBank/DDBJ databases">
        <authorList>
            <person name="Amaro Gonzalez C."/>
        </authorList>
    </citation>
    <scope>NUCLEOTIDE SEQUENCE</scope>
</reference>
<keyword evidence="1" id="KW-0472">Membrane</keyword>
<feature type="transmembrane region" description="Helical" evidence="1">
    <location>
        <begin position="48"/>
        <end position="67"/>
    </location>
</feature>
<dbReference type="EMBL" id="GBXM01007903">
    <property type="protein sequence ID" value="JAI00675.1"/>
    <property type="molecule type" value="Transcribed_RNA"/>
</dbReference>
<reference evidence="2" key="2">
    <citation type="journal article" date="2015" name="Fish Shellfish Immunol.">
        <title>Early steps in the European eel (Anguilla anguilla)-Vibrio vulnificus interaction in the gills: Role of the RtxA13 toxin.</title>
        <authorList>
            <person name="Callol A."/>
            <person name="Pajuelo D."/>
            <person name="Ebbesson L."/>
            <person name="Teles M."/>
            <person name="MacKenzie S."/>
            <person name="Amaro C."/>
        </authorList>
    </citation>
    <scope>NUCLEOTIDE SEQUENCE</scope>
</reference>
<keyword evidence="1" id="KW-1133">Transmembrane helix</keyword>
<evidence type="ECO:0000256" key="1">
    <source>
        <dbReference type="SAM" id="Phobius"/>
    </source>
</evidence>
<keyword evidence="1" id="KW-0812">Transmembrane</keyword>
<accession>A0A0E9XDD7</accession>
<proteinExistence type="predicted"/>
<dbReference type="AlphaFoldDB" id="A0A0E9XDD7"/>